<evidence type="ECO:0000256" key="6">
    <source>
        <dbReference type="ARBA" id="ARBA00023002"/>
    </source>
</evidence>
<dbReference type="InterPro" id="IPR029041">
    <property type="entry name" value="FAD-linked_oxidoreductase-like"/>
</dbReference>
<comment type="pathway">
    <text evidence="2 9">One-carbon metabolism; tetrahydrofolate interconversion.</text>
</comment>
<evidence type="ECO:0000256" key="2">
    <source>
        <dbReference type="ARBA" id="ARBA00004777"/>
    </source>
</evidence>
<dbReference type="InterPro" id="IPR022026">
    <property type="entry name" value="DUF5981"/>
</dbReference>
<keyword evidence="12" id="KW-1185">Reference proteome</keyword>
<gene>
    <name evidence="11" type="ORF">CATMQ487_03470</name>
</gene>
<evidence type="ECO:0000256" key="7">
    <source>
        <dbReference type="ARBA" id="ARBA00034478"/>
    </source>
</evidence>
<keyword evidence="6 9" id="KW-0560">Oxidoreductase</keyword>
<dbReference type="Gene3D" id="3.20.20.220">
    <property type="match status" value="1"/>
</dbReference>
<accession>A0ABM7YFE3</accession>
<evidence type="ECO:0000313" key="12">
    <source>
        <dbReference type="Proteomes" id="UP001057498"/>
    </source>
</evidence>
<dbReference type="PANTHER" id="PTHR45754">
    <property type="entry name" value="METHYLENETETRAHYDROFOLATE REDUCTASE"/>
    <property type="match status" value="1"/>
</dbReference>
<reference evidence="11" key="1">
    <citation type="submission" date="2022-04" db="EMBL/GenBank/DDBJ databases">
        <title>Whole genome sequence of Sphaerotilus sp. FB-5.</title>
        <authorList>
            <person name="Takeda M."/>
            <person name="Narihara S."/>
            <person name="Akimoto M."/>
            <person name="Akimoto R."/>
            <person name="Nishiyashiki S."/>
            <person name="Murakami T."/>
        </authorList>
    </citation>
    <scope>NUCLEOTIDE SEQUENCE</scope>
    <source>
        <strain evidence="11">FB-5</strain>
    </source>
</reference>
<organism evidence="11 12">
    <name type="scientific">Sphaerotilus microaerophilus</name>
    <dbReference type="NCBI Taxonomy" id="2914710"/>
    <lineage>
        <taxon>Bacteria</taxon>
        <taxon>Pseudomonadati</taxon>
        <taxon>Pseudomonadota</taxon>
        <taxon>Betaproteobacteria</taxon>
        <taxon>Burkholderiales</taxon>
        <taxon>Sphaerotilaceae</taxon>
        <taxon>Sphaerotilus</taxon>
    </lineage>
</organism>
<dbReference type="PANTHER" id="PTHR45754:SF3">
    <property type="entry name" value="METHYLENETETRAHYDROFOLATE REDUCTASE (NADPH)"/>
    <property type="match status" value="1"/>
</dbReference>
<proteinExistence type="inferred from homology"/>
<sequence>MLSLRRWSVRHAAGLARVYRWGARWAPRLAPLARGLGLARSERWLRPLERAGKALLFDCRMCGQCVLGHTGMACPMTCAKQLRNGPCGGVRADGGCEVRPQMRCTWLEAGDGQRRAGSVAAPWLAPLDRRRSERSTWIQVIQPEPDAVPVTRSAPPPAPRLAEPLSAFDAALQDALRGQGFAVTVEIAPPDSPDPAVLLARAERFRGLVDAINITDGAGGNCHMSSVAAASVLAAAGFEPVCQVGCRDRNRIAVQGDVLGAAALGVRNVLCLTGDDVSQGDHPEAKPVFDLDAVNLLGVLQGMTARGTYASGRALEQAPKLFLGATANPFVPPYVDRVDNLERKIDAGARFIQTQFCFDLDRLRAFLDEACRRGLHRRAALLIGVGTLPSARGLKWMAEHVPGVAVPDAVIARIAAAEDQRAEGRRVCIETIHALQRLEGVAGIHLMGHRNEATLAQVIVDAGLRSPLSNPSSAS</sequence>
<dbReference type="InterPro" id="IPR003171">
    <property type="entry name" value="Mehydrof_redctse-like"/>
</dbReference>
<dbReference type="EMBL" id="AP025730">
    <property type="protein sequence ID" value="BDI03377.1"/>
    <property type="molecule type" value="Genomic_DNA"/>
</dbReference>
<evidence type="ECO:0000313" key="11">
    <source>
        <dbReference type="EMBL" id="BDI03377.1"/>
    </source>
</evidence>
<dbReference type="RefSeq" id="WP_251971670.1">
    <property type="nucleotide sequence ID" value="NZ_AP025730.1"/>
</dbReference>
<keyword evidence="5 9" id="KW-0274">FAD</keyword>
<evidence type="ECO:0000259" key="10">
    <source>
        <dbReference type="Pfam" id="PF12225"/>
    </source>
</evidence>
<dbReference type="SUPFAM" id="SSF51730">
    <property type="entry name" value="FAD-linked oxidoreductase"/>
    <property type="match status" value="1"/>
</dbReference>
<dbReference type="Pfam" id="PF02219">
    <property type="entry name" value="MTHFR"/>
    <property type="match status" value="1"/>
</dbReference>
<evidence type="ECO:0000256" key="1">
    <source>
        <dbReference type="ARBA" id="ARBA00001974"/>
    </source>
</evidence>
<comment type="similarity">
    <text evidence="3 9">Belongs to the methylenetetrahydrofolate reductase family.</text>
</comment>
<feature type="domain" description="Methylene-tetrahydrofolate reductase C-terminal-like" evidence="10">
    <location>
        <begin position="46"/>
        <end position="111"/>
    </location>
</feature>
<evidence type="ECO:0000256" key="8">
    <source>
        <dbReference type="ARBA" id="ARBA00048628"/>
    </source>
</evidence>
<dbReference type="Pfam" id="PF12225">
    <property type="entry name" value="DUF5981"/>
    <property type="match status" value="1"/>
</dbReference>
<dbReference type="Proteomes" id="UP001057498">
    <property type="component" value="Chromosome"/>
</dbReference>
<evidence type="ECO:0000256" key="4">
    <source>
        <dbReference type="ARBA" id="ARBA00022630"/>
    </source>
</evidence>
<evidence type="ECO:0000256" key="9">
    <source>
        <dbReference type="RuleBase" id="RU003862"/>
    </source>
</evidence>
<name>A0ABM7YFE3_9BURK</name>
<keyword evidence="4 9" id="KW-0285">Flavoprotein</keyword>
<comment type="pathway">
    <text evidence="7">Amino-acid biosynthesis; L-methionine biosynthesis via de novo pathway.</text>
</comment>
<evidence type="ECO:0000256" key="5">
    <source>
        <dbReference type="ARBA" id="ARBA00022827"/>
    </source>
</evidence>
<comment type="catalytic activity">
    <reaction evidence="8">
        <text>(6S)-5-methyl-5,6,7,8-tetrahydrofolate + NAD(+) = (6R)-5,10-methylene-5,6,7,8-tetrahydrofolate + NADH + H(+)</text>
        <dbReference type="Rhea" id="RHEA:19821"/>
        <dbReference type="ChEBI" id="CHEBI:15378"/>
        <dbReference type="ChEBI" id="CHEBI:15636"/>
        <dbReference type="ChEBI" id="CHEBI:18608"/>
        <dbReference type="ChEBI" id="CHEBI:57540"/>
        <dbReference type="ChEBI" id="CHEBI:57945"/>
        <dbReference type="EC" id="1.5.1.54"/>
    </reaction>
    <physiologicalReaction direction="right-to-left" evidence="8">
        <dbReference type="Rhea" id="RHEA:19823"/>
    </physiologicalReaction>
</comment>
<protein>
    <recommendedName>
        <fullName evidence="9">Methylenetetrahydrofolate reductase</fullName>
    </recommendedName>
</protein>
<dbReference type="CDD" id="cd00537">
    <property type="entry name" value="MTHFR"/>
    <property type="match status" value="1"/>
</dbReference>
<evidence type="ECO:0000256" key="3">
    <source>
        <dbReference type="ARBA" id="ARBA00006743"/>
    </source>
</evidence>
<comment type="cofactor">
    <cofactor evidence="1 9">
        <name>FAD</name>
        <dbReference type="ChEBI" id="CHEBI:57692"/>
    </cofactor>
</comment>